<keyword evidence="3 8" id="KW-0812">Transmembrane</keyword>
<dbReference type="EMBL" id="JAVREO010000022">
    <property type="protein sequence ID" value="MDT0270036.1"/>
    <property type="molecule type" value="Genomic_DNA"/>
</dbReference>
<gene>
    <name evidence="10" type="ORF">RM844_27525</name>
</gene>
<accession>A0ABU2JZ54</accession>
<evidence type="ECO:0000313" key="11">
    <source>
        <dbReference type="Proteomes" id="UP001183410"/>
    </source>
</evidence>
<evidence type="ECO:0000256" key="4">
    <source>
        <dbReference type="ARBA" id="ARBA00022741"/>
    </source>
</evidence>
<feature type="transmembrane region" description="Helical" evidence="8">
    <location>
        <begin position="132"/>
        <end position="151"/>
    </location>
</feature>
<dbReference type="Proteomes" id="UP001183410">
    <property type="component" value="Unassembled WGS sequence"/>
</dbReference>
<keyword evidence="11" id="KW-1185">Reference proteome</keyword>
<protein>
    <submittedName>
        <fullName evidence="10">DUF5706 domain-containing protein</fullName>
    </submittedName>
</protein>
<sequence length="152" mass="15532">MSQRDTNGALSEALSEVQGQIARTDAKAANLTTFLGLLLTGVTVGGGAMHLPVAAWLVGLAGVGFLLAAGVVLLWNVRPNTSPVPGTFPHWATLTADELRGELGTDHRPGAVTALSRLATAKYRRIRRAIDLTLCGGALLVVAAAIAAGGAL</sequence>
<evidence type="ECO:0000313" key="10">
    <source>
        <dbReference type="EMBL" id="MDT0270036.1"/>
    </source>
</evidence>
<organism evidence="10 11">
    <name type="scientific">Streptomyces chisholmiae</name>
    <dbReference type="NCBI Taxonomy" id="3075540"/>
    <lineage>
        <taxon>Bacteria</taxon>
        <taxon>Bacillati</taxon>
        <taxon>Actinomycetota</taxon>
        <taxon>Actinomycetes</taxon>
        <taxon>Kitasatosporales</taxon>
        <taxon>Streptomycetaceae</taxon>
        <taxon>Streptomyces</taxon>
    </lineage>
</organism>
<evidence type="ECO:0000256" key="1">
    <source>
        <dbReference type="ARBA" id="ARBA00004236"/>
    </source>
</evidence>
<dbReference type="Pfam" id="PF18967">
    <property type="entry name" value="PycTM"/>
    <property type="match status" value="1"/>
</dbReference>
<evidence type="ECO:0000256" key="2">
    <source>
        <dbReference type="ARBA" id="ARBA00022475"/>
    </source>
</evidence>
<comment type="subcellular location">
    <subcellularLocation>
        <location evidence="1">Cell membrane</location>
    </subcellularLocation>
</comment>
<evidence type="ECO:0000256" key="7">
    <source>
        <dbReference type="ARBA" id="ARBA00023136"/>
    </source>
</evidence>
<name>A0ABU2JZ54_9ACTN</name>
<feature type="domain" description="Pycsar effector protein" evidence="9">
    <location>
        <begin position="10"/>
        <end position="148"/>
    </location>
</feature>
<keyword evidence="4" id="KW-0547">Nucleotide-binding</keyword>
<evidence type="ECO:0000256" key="3">
    <source>
        <dbReference type="ARBA" id="ARBA00022692"/>
    </source>
</evidence>
<keyword evidence="2" id="KW-1003">Cell membrane</keyword>
<evidence type="ECO:0000256" key="5">
    <source>
        <dbReference type="ARBA" id="ARBA00022989"/>
    </source>
</evidence>
<evidence type="ECO:0000256" key="6">
    <source>
        <dbReference type="ARBA" id="ARBA00023118"/>
    </source>
</evidence>
<keyword evidence="7 8" id="KW-0472">Membrane</keyword>
<feature type="transmembrane region" description="Helical" evidence="8">
    <location>
        <begin position="54"/>
        <end position="75"/>
    </location>
</feature>
<evidence type="ECO:0000256" key="8">
    <source>
        <dbReference type="SAM" id="Phobius"/>
    </source>
</evidence>
<reference evidence="11" key="1">
    <citation type="submission" date="2023-07" db="EMBL/GenBank/DDBJ databases">
        <title>30 novel species of actinomycetes from the DSMZ collection.</title>
        <authorList>
            <person name="Nouioui I."/>
        </authorList>
    </citation>
    <scope>NUCLEOTIDE SEQUENCE [LARGE SCALE GENOMIC DNA]</scope>
    <source>
        <strain evidence="11">DSM 44915</strain>
    </source>
</reference>
<dbReference type="InterPro" id="IPR043760">
    <property type="entry name" value="PycTM_dom"/>
</dbReference>
<keyword evidence="5 8" id="KW-1133">Transmembrane helix</keyword>
<dbReference type="RefSeq" id="WP_311670114.1">
    <property type="nucleotide sequence ID" value="NZ_JAVREO010000022.1"/>
</dbReference>
<feature type="transmembrane region" description="Helical" evidence="8">
    <location>
        <begin position="28"/>
        <end position="48"/>
    </location>
</feature>
<comment type="caution">
    <text evidence="10">The sequence shown here is derived from an EMBL/GenBank/DDBJ whole genome shotgun (WGS) entry which is preliminary data.</text>
</comment>
<evidence type="ECO:0000259" key="9">
    <source>
        <dbReference type="Pfam" id="PF18967"/>
    </source>
</evidence>
<proteinExistence type="predicted"/>
<keyword evidence="6" id="KW-0051">Antiviral defense</keyword>